<dbReference type="Pfam" id="PF00069">
    <property type="entry name" value="Pkinase"/>
    <property type="match status" value="1"/>
</dbReference>
<gene>
    <name evidence="7" type="ORF">KIH39_19785</name>
</gene>
<dbReference type="SMART" id="SM00220">
    <property type="entry name" value="S_TKc"/>
    <property type="match status" value="1"/>
</dbReference>
<keyword evidence="5" id="KW-0812">Transmembrane</keyword>
<evidence type="ECO:0000256" key="2">
    <source>
        <dbReference type="ARBA" id="ARBA00022741"/>
    </source>
</evidence>
<feature type="transmembrane region" description="Helical" evidence="5">
    <location>
        <begin position="434"/>
        <end position="455"/>
    </location>
</feature>
<evidence type="ECO:0000313" key="8">
    <source>
        <dbReference type="Proteomes" id="UP000676194"/>
    </source>
</evidence>
<dbReference type="InterPro" id="IPR000719">
    <property type="entry name" value="Prot_kinase_dom"/>
</dbReference>
<dbReference type="Gene3D" id="1.10.510.10">
    <property type="entry name" value="Transferase(Phosphotransferase) domain 1"/>
    <property type="match status" value="1"/>
</dbReference>
<keyword evidence="5" id="KW-0472">Membrane</keyword>
<dbReference type="InterPro" id="IPR011009">
    <property type="entry name" value="Kinase-like_dom_sf"/>
</dbReference>
<evidence type="ECO:0000256" key="1">
    <source>
        <dbReference type="ARBA" id="ARBA00022679"/>
    </source>
</evidence>
<dbReference type="PANTHER" id="PTHR43289:SF6">
    <property type="entry name" value="SERINE_THREONINE-PROTEIN KINASE NEKL-3"/>
    <property type="match status" value="1"/>
</dbReference>
<dbReference type="RefSeq" id="WP_213494950.1">
    <property type="nucleotide sequence ID" value="NZ_CP074694.1"/>
</dbReference>
<keyword evidence="5" id="KW-1133">Transmembrane helix</keyword>
<keyword evidence="1" id="KW-0808">Transferase</keyword>
<feature type="domain" description="Protein kinase" evidence="6">
    <location>
        <begin position="15"/>
        <end position="274"/>
    </location>
</feature>
<evidence type="ECO:0000256" key="5">
    <source>
        <dbReference type="SAM" id="Phobius"/>
    </source>
</evidence>
<keyword evidence="7" id="KW-0723">Serine/threonine-protein kinase</keyword>
<keyword evidence="2" id="KW-0547">Nucleotide-binding</keyword>
<evidence type="ECO:0000256" key="4">
    <source>
        <dbReference type="ARBA" id="ARBA00022840"/>
    </source>
</evidence>
<dbReference type="CDD" id="cd14014">
    <property type="entry name" value="STKc_PknB_like"/>
    <property type="match status" value="1"/>
</dbReference>
<dbReference type="KEGG" id="tsph:KIH39_19785"/>
<keyword evidence="3 7" id="KW-0418">Kinase</keyword>
<keyword evidence="8" id="KW-1185">Reference proteome</keyword>
<organism evidence="7 8">
    <name type="scientific">Telmatocola sphagniphila</name>
    <dbReference type="NCBI Taxonomy" id="1123043"/>
    <lineage>
        <taxon>Bacteria</taxon>
        <taxon>Pseudomonadati</taxon>
        <taxon>Planctomycetota</taxon>
        <taxon>Planctomycetia</taxon>
        <taxon>Gemmatales</taxon>
        <taxon>Gemmataceae</taxon>
    </lineage>
</organism>
<dbReference type="InterPro" id="IPR008271">
    <property type="entry name" value="Ser/Thr_kinase_AS"/>
</dbReference>
<dbReference type="Proteomes" id="UP000676194">
    <property type="component" value="Chromosome"/>
</dbReference>
<dbReference type="PROSITE" id="PS00108">
    <property type="entry name" value="PROTEIN_KINASE_ST"/>
    <property type="match status" value="1"/>
</dbReference>
<evidence type="ECO:0000259" key="6">
    <source>
        <dbReference type="PROSITE" id="PS50011"/>
    </source>
</evidence>
<name>A0A8E6ESN8_9BACT</name>
<dbReference type="AlphaFoldDB" id="A0A8E6ESN8"/>
<accession>A0A8E6ESN8</accession>
<reference evidence="7" key="1">
    <citation type="submission" date="2021-05" db="EMBL/GenBank/DDBJ databases">
        <title>Complete genome sequence of the cellulolytic planctomycete Telmatocola sphagniphila SP2T and characterization of the first cellulase from planctomycetes.</title>
        <authorList>
            <person name="Rakitin A.L."/>
            <person name="Beletsky A.V."/>
            <person name="Naumoff D.G."/>
            <person name="Kulichevskaya I.S."/>
            <person name="Mardanov A.V."/>
            <person name="Ravin N.V."/>
            <person name="Dedysh S.N."/>
        </authorList>
    </citation>
    <scope>NUCLEOTIDE SEQUENCE</scope>
    <source>
        <strain evidence="7">SP2T</strain>
    </source>
</reference>
<dbReference type="GO" id="GO:0004674">
    <property type="term" value="F:protein serine/threonine kinase activity"/>
    <property type="evidence" value="ECO:0007669"/>
    <property type="project" value="UniProtKB-KW"/>
</dbReference>
<dbReference type="PANTHER" id="PTHR43289">
    <property type="entry name" value="MITOGEN-ACTIVATED PROTEIN KINASE KINASE KINASE 20-RELATED"/>
    <property type="match status" value="1"/>
</dbReference>
<dbReference type="SUPFAM" id="SSF56112">
    <property type="entry name" value="Protein kinase-like (PK-like)"/>
    <property type="match status" value="1"/>
</dbReference>
<dbReference type="EMBL" id="CP074694">
    <property type="protein sequence ID" value="QVL31069.1"/>
    <property type="molecule type" value="Genomic_DNA"/>
</dbReference>
<proteinExistence type="predicted"/>
<keyword evidence="4" id="KW-0067">ATP-binding</keyword>
<evidence type="ECO:0000256" key="3">
    <source>
        <dbReference type="ARBA" id="ARBA00022777"/>
    </source>
</evidence>
<dbReference type="GO" id="GO:0005524">
    <property type="term" value="F:ATP binding"/>
    <property type="evidence" value="ECO:0007669"/>
    <property type="project" value="UniProtKB-KW"/>
</dbReference>
<dbReference type="PROSITE" id="PS50011">
    <property type="entry name" value="PROTEIN_KINASE_DOM"/>
    <property type="match status" value="1"/>
</dbReference>
<protein>
    <submittedName>
        <fullName evidence="7">Serine/threonine protein kinase</fullName>
    </submittedName>
</protein>
<evidence type="ECO:0000313" key="7">
    <source>
        <dbReference type="EMBL" id="QVL31069.1"/>
    </source>
</evidence>
<sequence length="458" mass="51013">MPEVTTRPLQGIGNYDLLNKIAEGGMGAVYKGRHRESGQIVAIKIIPPATAKNPVLLQRFKTEYEAAKQLDHPNIVKAIEYDASGPNPFLVMEFVDGESLGNLIEREGPIPEDLAVRIIAQVCQGLHRAHKQKLIHRDVKPDNVMLTSDYTAKLTDLGLVKEVDGDLNLTKTGRGLGTPHFMAPEQFRNAKHADVRCDIYSIGATLYMMVTGEVPFGKVGPLDCWMKKIRNDFTPPRELKPDLSDRVDWAIRRAMSGDPDQRPATCREFVEDLTGLTIRAKAPQQAVNPNAQTIETPTTSNLPWYLVYKDDTGETHTVKGTTDGIRKALKEGLLGDAVNIRACQSKQGPFKYLKDHPEFRDLVISPAPMEQQKKNVDPNAAVGTAQMEIVPRDNMYESDAERVSMKRMPQPMLYPGNNTLPPQIPLTTPKKFDWAFWGIIGAVVIATLTTLVVFWPKK</sequence>